<dbReference type="AlphaFoldDB" id="A0AA35PUK8"/>
<reference evidence="9" key="1">
    <citation type="submission" date="2023-01" db="EMBL/GenBank/DDBJ databases">
        <authorList>
            <person name="Piombo E."/>
        </authorList>
    </citation>
    <scope>NUCLEOTIDE SEQUENCE</scope>
</reference>
<organism evidence="9 10">
    <name type="scientific">Clonostachys chloroleuca</name>
    <dbReference type="NCBI Taxonomy" id="1926264"/>
    <lineage>
        <taxon>Eukaryota</taxon>
        <taxon>Fungi</taxon>
        <taxon>Dikarya</taxon>
        <taxon>Ascomycota</taxon>
        <taxon>Pezizomycotina</taxon>
        <taxon>Sordariomycetes</taxon>
        <taxon>Hypocreomycetidae</taxon>
        <taxon>Hypocreales</taxon>
        <taxon>Bionectriaceae</taxon>
        <taxon>Clonostachys</taxon>
    </lineage>
</organism>
<feature type="region of interest" description="Disordered" evidence="6">
    <location>
        <begin position="296"/>
        <end position="353"/>
    </location>
</feature>
<dbReference type="EMBL" id="CABFNP030000562">
    <property type="protein sequence ID" value="CAI6043639.1"/>
    <property type="molecule type" value="Genomic_DNA"/>
</dbReference>
<feature type="transmembrane region" description="Helical" evidence="7">
    <location>
        <begin position="32"/>
        <end position="54"/>
    </location>
</feature>
<evidence type="ECO:0000259" key="8">
    <source>
        <dbReference type="Pfam" id="PF20684"/>
    </source>
</evidence>
<keyword evidence="10" id="KW-1185">Reference proteome</keyword>
<feature type="transmembrane region" description="Helical" evidence="7">
    <location>
        <begin position="66"/>
        <end position="86"/>
    </location>
</feature>
<dbReference type="GO" id="GO:0016020">
    <property type="term" value="C:membrane"/>
    <property type="evidence" value="ECO:0007669"/>
    <property type="project" value="UniProtKB-SubCell"/>
</dbReference>
<dbReference type="Proteomes" id="UP001160390">
    <property type="component" value="Unassembled WGS sequence"/>
</dbReference>
<proteinExistence type="inferred from homology"/>
<evidence type="ECO:0000313" key="9">
    <source>
        <dbReference type="EMBL" id="CAI6043639.1"/>
    </source>
</evidence>
<dbReference type="InterPro" id="IPR049326">
    <property type="entry name" value="Rhodopsin_dom_fungi"/>
</dbReference>
<feature type="transmembrane region" description="Helical" evidence="7">
    <location>
        <begin position="137"/>
        <end position="158"/>
    </location>
</feature>
<feature type="transmembrane region" description="Helical" evidence="7">
    <location>
        <begin position="250"/>
        <end position="277"/>
    </location>
</feature>
<evidence type="ECO:0000313" key="10">
    <source>
        <dbReference type="Proteomes" id="UP001160390"/>
    </source>
</evidence>
<gene>
    <name evidence="9" type="ORF">CCHLO57077_00019021</name>
</gene>
<feature type="compositionally biased region" description="Polar residues" evidence="6">
    <location>
        <begin position="317"/>
        <end position="327"/>
    </location>
</feature>
<keyword evidence="4 7" id="KW-0472">Membrane</keyword>
<dbReference type="Pfam" id="PF20684">
    <property type="entry name" value="Fung_rhodopsin"/>
    <property type="match status" value="1"/>
</dbReference>
<keyword evidence="2 7" id="KW-0812">Transmembrane</keyword>
<dbReference type="PANTHER" id="PTHR33048:SF158">
    <property type="entry name" value="MEMBRANE PROTEIN PTH11-LIKE, PUTATIVE-RELATED"/>
    <property type="match status" value="1"/>
</dbReference>
<protein>
    <recommendedName>
        <fullName evidence="8">Rhodopsin domain-containing protein</fullName>
    </recommendedName>
</protein>
<name>A0AA35PUK8_9HYPO</name>
<dbReference type="PANTHER" id="PTHR33048">
    <property type="entry name" value="PTH11-LIKE INTEGRAL MEMBRANE PROTEIN (AFU_ORTHOLOGUE AFUA_5G11245)"/>
    <property type="match status" value="1"/>
</dbReference>
<feature type="domain" description="Rhodopsin" evidence="8">
    <location>
        <begin position="50"/>
        <end position="277"/>
    </location>
</feature>
<evidence type="ECO:0000256" key="5">
    <source>
        <dbReference type="ARBA" id="ARBA00038359"/>
    </source>
</evidence>
<evidence type="ECO:0000256" key="6">
    <source>
        <dbReference type="SAM" id="MobiDB-lite"/>
    </source>
</evidence>
<sequence>MPSPNPQDMSPEEMMLFALSQVVQPSQLTPQAFLAAAVTLFVATAAFVAIRLWSNFKHIKIHVDDYLCVVALICLFWNAATFYVLISVLNKDPKDVTINWINTLAYSQATAHCIRQSSPPLFLYIRTFGVERWLRRTCHFLAIMGFVGFISTATYTSVECSPQRHEETPLFLFSCITAVTNGCIARASVSMAMDVPMFVLPIPVIWKLHMPLRRKIGLAMVFVVGIFAIAASALGLYFQKAQTGGSSSNFANALLVTVLESAIVIIVSCTPAIHLLWTREAGAVRARLGLSRLSTKNTGSRQEDFGSHSSGHRPKNHSGSIQVTTNHYIELGDMPNDPEPRSTAHVSAPHRYR</sequence>
<feature type="transmembrane region" description="Helical" evidence="7">
    <location>
        <begin position="216"/>
        <end position="238"/>
    </location>
</feature>
<accession>A0AA35PUK8</accession>
<evidence type="ECO:0000256" key="7">
    <source>
        <dbReference type="SAM" id="Phobius"/>
    </source>
</evidence>
<evidence type="ECO:0000256" key="4">
    <source>
        <dbReference type="ARBA" id="ARBA00023136"/>
    </source>
</evidence>
<comment type="caution">
    <text evidence="9">The sequence shown here is derived from an EMBL/GenBank/DDBJ whole genome shotgun (WGS) entry which is preliminary data.</text>
</comment>
<evidence type="ECO:0000256" key="3">
    <source>
        <dbReference type="ARBA" id="ARBA00022989"/>
    </source>
</evidence>
<comment type="similarity">
    <text evidence="5">Belongs to the SAT4 family.</text>
</comment>
<dbReference type="InterPro" id="IPR052337">
    <property type="entry name" value="SAT4-like"/>
</dbReference>
<evidence type="ECO:0000256" key="1">
    <source>
        <dbReference type="ARBA" id="ARBA00004141"/>
    </source>
</evidence>
<comment type="subcellular location">
    <subcellularLocation>
        <location evidence="1">Membrane</location>
        <topology evidence="1">Multi-pass membrane protein</topology>
    </subcellularLocation>
</comment>
<evidence type="ECO:0000256" key="2">
    <source>
        <dbReference type="ARBA" id="ARBA00022692"/>
    </source>
</evidence>
<keyword evidence="3 7" id="KW-1133">Transmembrane helix</keyword>